<dbReference type="RefSeq" id="WP_161352644.1">
    <property type="nucleotide sequence ID" value="NZ_WTUX01000019.1"/>
</dbReference>
<keyword evidence="9" id="KW-1185">Reference proteome</keyword>
<keyword evidence="1 4" id="KW-0349">Heme</keyword>
<keyword evidence="6" id="KW-0732">Signal</keyword>
<dbReference type="Pfam" id="PF00034">
    <property type="entry name" value="Cytochrom_C"/>
    <property type="match status" value="2"/>
</dbReference>
<dbReference type="InterPro" id="IPR009056">
    <property type="entry name" value="Cyt_c-like_dom"/>
</dbReference>
<dbReference type="PROSITE" id="PS51007">
    <property type="entry name" value="CYTC"/>
    <property type="match status" value="2"/>
</dbReference>
<dbReference type="PANTHER" id="PTHR33751">
    <property type="entry name" value="CBB3-TYPE CYTOCHROME C OXIDASE SUBUNIT FIXP"/>
    <property type="match status" value="1"/>
</dbReference>
<keyword evidence="2 4" id="KW-0479">Metal-binding</keyword>
<comment type="caution">
    <text evidence="8">The sequence shown here is derived from an EMBL/GenBank/DDBJ whole genome shotgun (WGS) entry which is preliminary data.</text>
</comment>
<dbReference type="GO" id="GO:0046872">
    <property type="term" value="F:metal ion binding"/>
    <property type="evidence" value="ECO:0007669"/>
    <property type="project" value="UniProtKB-KW"/>
</dbReference>
<evidence type="ECO:0000256" key="1">
    <source>
        <dbReference type="ARBA" id="ARBA00022617"/>
    </source>
</evidence>
<evidence type="ECO:0000256" key="4">
    <source>
        <dbReference type="PROSITE-ProRule" id="PRU00433"/>
    </source>
</evidence>
<protein>
    <submittedName>
        <fullName evidence="8">C-type cytochrome</fullName>
    </submittedName>
</protein>
<dbReference type="Gene3D" id="1.10.760.10">
    <property type="entry name" value="Cytochrome c-like domain"/>
    <property type="match status" value="2"/>
</dbReference>
<evidence type="ECO:0000313" key="9">
    <source>
        <dbReference type="Proteomes" id="UP000467322"/>
    </source>
</evidence>
<evidence type="ECO:0000256" key="6">
    <source>
        <dbReference type="SAM" id="SignalP"/>
    </source>
</evidence>
<evidence type="ECO:0000259" key="7">
    <source>
        <dbReference type="PROSITE" id="PS51007"/>
    </source>
</evidence>
<keyword evidence="3 4" id="KW-0408">Iron</keyword>
<dbReference type="PANTHER" id="PTHR33751:SF11">
    <property type="entry name" value="BLL4483 PROTEIN"/>
    <property type="match status" value="1"/>
</dbReference>
<proteinExistence type="predicted"/>
<gene>
    <name evidence="8" type="ORF">GQE99_16025</name>
</gene>
<dbReference type="SUPFAM" id="SSF46626">
    <property type="entry name" value="Cytochrome c"/>
    <property type="match status" value="2"/>
</dbReference>
<organism evidence="8 9">
    <name type="scientific">Maritimibacter harenae</name>
    <dbReference type="NCBI Taxonomy" id="2606218"/>
    <lineage>
        <taxon>Bacteria</taxon>
        <taxon>Pseudomonadati</taxon>
        <taxon>Pseudomonadota</taxon>
        <taxon>Alphaproteobacteria</taxon>
        <taxon>Rhodobacterales</taxon>
        <taxon>Roseobacteraceae</taxon>
        <taxon>Maritimibacter</taxon>
    </lineage>
</organism>
<reference evidence="8 9" key="1">
    <citation type="submission" date="2019-12" db="EMBL/GenBank/DDBJ databases">
        <title>Maritimibacter sp. nov. sp. isolated from sea sand.</title>
        <authorList>
            <person name="Kim J."/>
            <person name="Jeong S.E."/>
            <person name="Jung H.S."/>
            <person name="Jeon C.O."/>
        </authorList>
    </citation>
    <scope>NUCLEOTIDE SEQUENCE [LARGE SCALE GENOMIC DNA]</scope>
    <source>
        <strain evidence="8 9">DP07</strain>
    </source>
</reference>
<dbReference type="InterPro" id="IPR036909">
    <property type="entry name" value="Cyt_c-like_dom_sf"/>
</dbReference>
<feature type="chain" id="PRO_5032465512" evidence="6">
    <location>
        <begin position="25"/>
        <end position="270"/>
    </location>
</feature>
<feature type="signal peptide" evidence="6">
    <location>
        <begin position="1"/>
        <end position="24"/>
    </location>
</feature>
<dbReference type="AlphaFoldDB" id="A0A845M7C4"/>
<feature type="domain" description="Cytochrome c" evidence="7">
    <location>
        <begin position="58"/>
        <end position="147"/>
    </location>
</feature>
<evidence type="ECO:0000256" key="2">
    <source>
        <dbReference type="ARBA" id="ARBA00022723"/>
    </source>
</evidence>
<feature type="domain" description="Cytochrome c" evidence="7">
    <location>
        <begin position="168"/>
        <end position="251"/>
    </location>
</feature>
<dbReference type="Proteomes" id="UP000467322">
    <property type="component" value="Unassembled WGS sequence"/>
</dbReference>
<evidence type="ECO:0000256" key="3">
    <source>
        <dbReference type="ARBA" id="ARBA00023004"/>
    </source>
</evidence>
<feature type="region of interest" description="Disordered" evidence="5">
    <location>
        <begin position="249"/>
        <end position="270"/>
    </location>
</feature>
<evidence type="ECO:0000313" key="8">
    <source>
        <dbReference type="EMBL" id="MZR14528.1"/>
    </source>
</evidence>
<accession>A0A845M7C4</accession>
<dbReference type="InterPro" id="IPR050597">
    <property type="entry name" value="Cytochrome_c_Oxidase_Subunit"/>
</dbReference>
<dbReference type="GO" id="GO:0020037">
    <property type="term" value="F:heme binding"/>
    <property type="evidence" value="ECO:0007669"/>
    <property type="project" value="InterPro"/>
</dbReference>
<evidence type="ECO:0000256" key="5">
    <source>
        <dbReference type="SAM" id="MobiDB-lite"/>
    </source>
</evidence>
<dbReference type="GO" id="GO:0009055">
    <property type="term" value="F:electron transfer activity"/>
    <property type="evidence" value="ECO:0007669"/>
    <property type="project" value="InterPro"/>
</dbReference>
<name>A0A845M7C4_9RHOB</name>
<sequence>MKLARTAILAVASVSFGSAVVLHAQDNSGEPEMSELERRLDVDSVLFNATINEEPDDDLLEQGRLVAMGSSENGGSGMACITCHGVDGQGDGSAAFPRLDGQAGWYLYKQLEDYASGARPNRVMSGIAERLTEGEREAVAAYYAAMPTGDLDNAHGSIDGNQLQWGGQLASVGSAEKGIPACVNCHGAQGTGLPPSVPYLAGQYAGYMELQLELWSEGTRDNDAMDVMSTIAEKMSEEDMRAVAEYYARVTNPETGGEQSDTDYDMPAAE</sequence>
<dbReference type="EMBL" id="WTUX01000019">
    <property type="protein sequence ID" value="MZR14528.1"/>
    <property type="molecule type" value="Genomic_DNA"/>
</dbReference>